<dbReference type="GO" id="GO:0000287">
    <property type="term" value="F:magnesium ion binding"/>
    <property type="evidence" value="ECO:0007669"/>
    <property type="project" value="TreeGrafter"/>
</dbReference>
<protein>
    <submittedName>
        <fullName evidence="1">Cof-like hydrolase</fullName>
    </submittedName>
</protein>
<reference evidence="2 4" key="3">
    <citation type="submission" date="2016-01" db="EMBL/GenBank/DDBJ databases">
        <title>Genome Sequences of Twelve Sporeforming Bacillus Species Isolated from Foods.</title>
        <authorList>
            <person name="Berendsen E.M."/>
            <person name="Wells-Bennik M.H."/>
            <person name="Krawcyk A.O."/>
            <person name="De Jong A."/>
            <person name="Holsappel S."/>
            <person name="Eijlander R.T."/>
            <person name="Kuipers O.P."/>
        </authorList>
    </citation>
    <scope>NUCLEOTIDE SEQUENCE [LARGE SCALE GENOMIC DNA]</scope>
    <source>
        <strain evidence="2 4">B4099</strain>
    </source>
</reference>
<dbReference type="SFLD" id="SFLDS00003">
    <property type="entry name" value="Haloacid_Dehalogenase"/>
    <property type="match status" value="1"/>
</dbReference>
<dbReference type="PANTHER" id="PTHR10000:SF55">
    <property type="entry name" value="5-AMINO-6-(5-PHOSPHO-D-RIBITYLAMINO)URACIL PHOSPHATASE YCSE"/>
    <property type="match status" value="1"/>
</dbReference>
<evidence type="ECO:0000313" key="3">
    <source>
        <dbReference type="Proteomes" id="UP000032024"/>
    </source>
</evidence>
<evidence type="ECO:0000313" key="4">
    <source>
        <dbReference type="Proteomes" id="UP000075304"/>
    </source>
</evidence>
<keyword evidence="3" id="KW-1185">Reference proteome</keyword>
<dbReference type="PATRIC" id="fig|1398.18.peg.2630"/>
<gene>
    <name evidence="2" type="ORF">B4099_0153</name>
    <name evidence="1" type="ORF">SB48_HM08orf04210</name>
</gene>
<dbReference type="SFLD" id="SFLDG01144">
    <property type="entry name" value="C2.B.4:_PGP_Like"/>
    <property type="match status" value="1"/>
</dbReference>
<dbReference type="Gene3D" id="3.40.50.1000">
    <property type="entry name" value="HAD superfamily/HAD-like"/>
    <property type="match status" value="1"/>
</dbReference>
<dbReference type="Gene3D" id="3.30.1240.10">
    <property type="match status" value="1"/>
</dbReference>
<dbReference type="Pfam" id="PF08282">
    <property type="entry name" value="Hydrolase_3"/>
    <property type="match status" value="1"/>
</dbReference>
<dbReference type="InterPro" id="IPR023214">
    <property type="entry name" value="HAD_sf"/>
</dbReference>
<dbReference type="InterPro" id="IPR006379">
    <property type="entry name" value="HAD-SF_hydro_IIB"/>
</dbReference>
<dbReference type="SFLD" id="SFLDG01140">
    <property type="entry name" value="C2.B:_Phosphomannomutase_and_P"/>
    <property type="match status" value="1"/>
</dbReference>
<name>A0A0C5CPV6_HEYCO</name>
<evidence type="ECO:0000313" key="2">
    <source>
        <dbReference type="EMBL" id="KYC61573.1"/>
    </source>
</evidence>
<dbReference type="GO" id="GO:0016791">
    <property type="term" value="F:phosphatase activity"/>
    <property type="evidence" value="ECO:0007669"/>
    <property type="project" value="UniProtKB-ARBA"/>
</dbReference>
<evidence type="ECO:0000313" key="1">
    <source>
        <dbReference type="EMBL" id="AJO23437.1"/>
    </source>
</evidence>
<dbReference type="PANTHER" id="PTHR10000">
    <property type="entry name" value="PHOSPHOSERINE PHOSPHATASE"/>
    <property type="match status" value="1"/>
</dbReference>
<dbReference type="AlphaFoldDB" id="A0A0C5CPV6"/>
<proteinExistence type="predicted"/>
<sequence>MKLIAIDFDGTLLSDDGTISEENAAAIRKVQERGDIVAACSGRSLHDTRHILKKAGLDCPVITGNGAILFYSDQCILKLVIPDKVLDDMLPELEAQGYYYELYTNQGVYLLQKGRKRLESEMRSLHEKDETFSLEWAAGQIELQMRQYGIHYFRHYAELDLARLEVYKIFVLSFRPERLKQLRSRLGGRQDLSMTTSGRTKLEIAHAEASKGHALQFMARHLNIPMENTVAIGDNFNDLSMFEAAGTSIAMGNAEEKVKAQSTYVTKANHENGVAHALRKYILGENEGE</sequence>
<dbReference type="Proteomes" id="UP000032024">
    <property type="component" value="Chromosome"/>
</dbReference>
<dbReference type="Proteomes" id="UP000075304">
    <property type="component" value="Unassembled WGS sequence"/>
</dbReference>
<dbReference type="NCBIfam" id="TIGR00099">
    <property type="entry name" value="Cof-subfamily"/>
    <property type="match status" value="1"/>
</dbReference>
<dbReference type="InterPro" id="IPR000150">
    <property type="entry name" value="Cof"/>
</dbReference>
<dbReference type="NCBIfam" id="TIGR01484">
    <property type="entry name" value="HAD-SF-IIB"/>
    <property type="match status" value="1"/>
</dbReference>
<dbReference type="PROSITE" id="PS01228">
    <property type="entry name" value="COF_1"/>
    <property type="match status" value="1"/>
</dbReference>
<dbReference type="SUPFAM" id="SSF56784">
    <property type="entry name" value="HAD-like"/>
    <property type="match status" value="1"/>
</dbReference>
<organism evidence="2 4">
    <name type="scientific">Heyndrickxia coagulans</name>
    <name type="common">Weizmannia coagulans</name>
    <dbReference type="NCBI Taxonomy" id="1398"/>
    <lineage>
        <taxon>Bacteria</taxon>
        <taxon>Bacillati</taxon>
        <taxon>Bacillota</taxon>
        <taxon>Bacilli</taxon>
        <taxon>Bacillales</taxon>
        <taxon>Bacillaceae</taxon>
        <taxon>Heyndrickxia</taxon>
    </lineage>
</organism>
<dbReference type="EMBL" id="LQYI01000142">
    <property type="protein sequence ID" value="KYC61573.1"/>
    <property type="molecule type" value="Genomic_DNA"/>
</dbReference>
<dbReference type="InterPro" id="IPR036412">
    <property type="entry name" value="HAD-like_sf"/>
</dbReference>
<dbReference type="GO" id="GO:0005829">
    <property type="term" value="C:cytosol"/>
    <property type="evidence" value="ECO:0007669"/>
    <property type="project" value="TreeGrafter"/>
</dbReference>
<dbReference type="EMBL" id="CP010525">
    <property type="protein sequence ID" value="AJO23437.1"/>
    <property type="molecule type" value="Genomic_DNA"/>
</dbReference>
<reference evidence="1" key="1">
    <citation type="submission" date="2015-01" db="EMBL/GenBank/DDBJ databases">
        <title>Comparative genome analysis of Bacillus coagulans HM-08, Clostridium butyricum HM-68, Bacillus subtilis HM-66 and Bacillus licheniformis BL-09.</title>
        <authorList>
            <person name="Zhang H."/>
        </authorList>
    </citation>
    <scope>NUCLEOTIDE SEQUENCE [LARGE SCALE GENOMIC DNA]</scope>
    <source>
        <strain evidence="1">HM-08</strain>
    </source>
</reference>
<accession>A0A0C5CPV6</accession>
<dbReference type="PROSITE" id="PS01229">
    <property type="entry name" value="COF_2"/>
    <property type="match status" value="1"/>
</dbReference>
<keyword evidence="1" id="KW-0378">Hydrolase</keyword>
<dbReference type="CDD" id="cd07516">
    <property type="entry name" value="HAD_Pase"/>
    <property type="match status" value="1"/>
</dbReference>
<dbReference type="RefSeq" id="WP_035181843.1">
    <property type="nucleotide sequence ID" value="NZ_CP010525.1"/>
</dbReference>
<reference evidence="3" key="2">
    <citation type="submission" date="2015-01" db="EMBL/GenBank/DDBJ databases">
        <title>Comparative genome analysis of Bacillus coagulans HM-08, Clostridium butyricum HM-68, Bacillus subtilis HM-66 and Bacillus paralicheniformis BL-09.</title>
        <authorList>
            <person name="Zhang H."/>
        </authorList>
    </citation>
    <scope>NUCLEOTIDE SEQUENCE [LARGE SCALE GENOMIC DNA]</scope>
    <source>
        <strain evidence="3">HM-08</strain>
    </source>
</reference>